<comment type="caution">
    <text evidence="6">The sequence shown here is derived from an EMBL/GenBank/DDBJ whole genome shotgun (WGS) entry which is preliminary data.</text>
</comment>
<evidence type="ECO:0000256" key="4">
    <source>
        <dbReference type="ARBA" id="ARBA00023163"/>
    </source>
</evidence>
<dbReference type="Gene3D" id="3.40.190.10">
    <property type="entry name" value="Periplasmic binding protein-like II"/>
    <property type="match status" value="2"/>
</dbReference>
<keyword evidence="2" id="KW-0805">Transcription regulation</keyword>
<dbReference type="Pfam" id="PF03466">
    <property type="entry name" value="LysR_substrate"/>
    <property type="match status" value="1"/>
</dbReference>
<sequence length="301" mass="32356">MPAMNVELRHLRAFVAVADAANFTRAAEALRIAQPSLSYTIRQLEGQLGFRLLARTTRATSLTPAGETFLVEARAVLARFEEAVGLARRMAVGEVGTLRVGYLIGAVVDLVPAIMRAFADRYPELDVELVEYDFSVPRCGLDTGETDVAIVRPPLELSGVRELTLRTEGCVACVPERHPVAGQTEVDVARLLDEPIVAAPGAGRWRDSWILNDVRDEPATVACEAATFEAELQAVALGRGLSIVPASAGRFYVRPGVRFVPITDLPECTVAVACRADAPPAARNFAEVAVRTAKEAAGHRS</sequence>
<evidence type="ECO:0000256" key="3">
    <source>
        <dbReference type="ARBA" id="ARBA00023125"/>
    </source>
</evidence>
<name>A0A840IPJ8_9PSEU</name>
<dbReference type="InterPro" id="IPR036388">
    <property type="entry name" value="WH-like_DNA-bd_sf"/>
</dbReference>
<dbReference type="PANTHER" id="PTHR30346:SF0">
    <property type="entry name" value="HCA OPERON TRANSCRIPTIONAL ACTIVATOR HCAR"/>
    <property type="match status" value="1"/>
</dbReference>
<feature type="domain" description="HTH lysR-type" evidence="5">
    <location>
        <begin position="6"/>
        <end position="63"/>
    </location>
</feature>
<dbReference type="GO" id="GO:0003677">
    <property type="term" value="F:DNA binding"/>
    <property type="evidence" value="ECO:0007669"/>
    <property type="project" value="UniProtKB-KW"/>
</dbReference>
<organism evidence="6 7">
    <name type="scientific">Amycolatopsis jiangsuensis</name>
    <dbReference type="NCBI Taxonomy" id="1181879"/>
    <lineage>
        <taxon>Bacteria</taxon>
        <taxon>Bacillati</taxon>
        <taxon>Actinomycetota</taxon>
        <taxon>Actinomycetes</taxon>
        <taxon>Pseudonocardiales</taxon>
        <taxon>Pseudonocardiaceae</taxon>
        <taxon>Amycolatopsis</taxon>
    </lineage>
</organism>
<dbReference type="PANTHER" id="PTHR30346">
    <property type="entry name" value="TRANSCRIPTIONAL DUAL REGULATOR HCAR-RELATED"/>
    <property type="match status" value="1"/>
</dbReference>
<gene>
    <name evidence="6" type="ORF">BJY18_000974</name>
</gene>
<protein>
    <submittedName>
        <fullName evidence="6">DNA-binding transcriptional LysR family regulator</fullName>
    </submittedName>
</protein>
<evidence type="ECO:0000259" key="5">
    <source>
        <dbReference type="PROSITE" id="PS50931"/>
    </source>
</evidence>
<dbReference type="AlphaFoldDB" id="A0A840IPJ8"/>
<keyword evidence="3 6" id="KW-0238">DNA-binding</keyword>
<dbReference type="GO" id="GO:0032993">
    <property type="term" value="C:protein-DNA complex"/>
    <property type="evidence" value="ECO:0007669"/>
    <property type="project" value="TreeGrafter"/>
</dbReference>
<proteinExistence type="inferred from homology"/>
<dbReference type="InterPro" id="IPR036390">
    <property type="entry name" value="WH_DNA-bd_sf"/>
</dbReference>
<dbReference type="GO" id="GO:0003700">
    <property type="term" value="F:DNA-binding transcription factor activity"/>
    <property type="evidence" value="ECO:0007669"/>
    <property type="project" value="InterPro"/>
</dbReference>
<evidence type="ECO:0000256" key="2">
    <source>
        <dbReference type="ARBA" id="ARBA00023015"/>
    </source>
</evidence>
<dbReference type="Gene3D" id="1.10.10.10">
    <property type="entry name" value="Winged helix-like DNA-binding domain superfamily/Winged helix DNA-binding domain"/>
    <property type="match status" value="1"/>
</dbReference>
<dbReference type="InterPro" id="IPR000847">
    <property type="entry name" value="LysR_HTH_N"/>
</dbReference>
<dbReference type="SUPFAM" id="SSF53850">
    <property type="entry name" value="Periplasmic binding protein-like II"/>
    <property type="match status" value="1"/>
</dbReference>
<dbReference type="PROSITE" id="PS50931">
    <property type="entry name" value="HTH_LYSR"/>
    <property type="match status" value="1"/>
</dbReference>
<keyword evidence="7" id="KW-1185">Reference proteome</keyword>
<keyword evidence="4" id="KW-0804">Transcription</keyword>
<dbReference type="Proteomes" id="UP000581769">
    <property type="component" value="Unassembled WGS sequence"/>
</dbReference>
<evidence type="ECO:0000313" key="6">
    <source>
        <dbReference type="EMBL" id="MBB4683489.1"/>
    </source>
</evidence>
<dbReference type="SUPFAM" id="SSF46785">
    <property type="entry name" value="Winged helix' DNA-binding domain"/>
    <property type="match status" value="1"/>
</dbReference>
<dbReference type="PRINTS" id="PR00039">
    <property type="entry name" value="HTHLYSR"/>
</dbReference>
<comment type="similarity">
    <text evidence="1">Belongs to the LysR transcriptional regulatory family.</text>
</comment>
<dbReference type="InterPro" id="IPR005119">
    <property type="entry name" value="LysR_subst-bd"/>
</dbReference>
<evidence type="ECO:0000256" key="1">
    <source>
        <dbReference type="ARBA" id="ARBA00009437"/>
    </source>
</evidence>
<accession>A0A840IPJ8</accession>
<reference evidence="6 7" key="1">
    <citation type="submission" date="2020-08" db="EMBL/GenBank/DDBJ databases">
        <title>Sequencing the genomes of 1000 actinobacteria strains.</title>
        <authorList>
            <person name="Klenk H.-P."/>
        </authorList>
    </citation>
    <scope>NUCLEOTIDE SEQUENCE [LARGE SCALE GENOMIC DNA]</scope>
    <source>
        <strain evidence="6 7">DSM 45859</strain>
    </source>
</reference>
<dbReference type="Pfam" id="PF00126">
    <property type="entry name" value="HTH_1"/>
    <property type="match status" value="1"/>
</dbReference>
<dbReference type="CDD" id="cd08414">
    <property type="entry name" value="PBP2_LTTR_aromatics_like"/>
    <property type="match status" value="1"/>
</dbReference>
<dbReference type="RefSeq" id="WP_184778014.1">
    <property type="nucleotide sequence ID" value="NZ_JACHMG010000001.1"/>
</dbReference>
<evidence type="ECO:0000313" key="7">
    <source>
        <dbReference type="Proteomes" id="UP000581769"/>
    </source>
</evidence>
<dbReference type="FunFam" id="1.10.10.10:FF:000001">
    <property type="entry name" value="LysR family transcriptional regulator"/>
    <property type="match status" value="1"/>
</dbReference>
<dbReference type="EMBL" id="JACHMG010000001">
    <property type="protein sequence ID" value="MBB4683489.1"/>
    <property type="molecule type" value="Genomic_DNA"/>
</dbReference>